<protein>
    <submittedName>
        <fullName evidence="2">Uncharacterized protein</fullName>
    </submittedName>
</protein>
<dbReference type="EMBL" id="AWNI01000042">
    <property type="protein sequence ID" value="ETS59581.1"/>
    <property type="molecule type" value="Genomic_DNA"/>
</dbReference>
<organism evidence="2 3">
    <name type="scientific">Moesziomyces aphidis</name>
    <name type="common">Pseudozyma aphidis</name>
    <dbReference type="NCBI Taxonomy" id="84754"/>
    <lineage>
        <taxon>Eukaryota</taxon>
        <taxon>Fungi</taxon>
        <taxon>Dikarya</taxon>
        <taxon>Basidiomycota</taxon>
        <taxon>Ustilaginomycotina</taxon>
        <taxon>Ustilaginomycetes</taxon>
        <taxon>Ustilaginales</taxon>
        <taxon>Ustilaginaceae</taxon>
        <taxon>Moesziomyces</taxon>
    </lineage>
</organism>
<gene>
    <name evidence="2" type="ORF">PaG_06503</name>
</gene>
<name>W3VFR4_MOEAP</name>
<comment type="caution">
    <text evidence="2">The sequence shown here is derived from an EMBL/GenBank/DDBJ whole genome shotgun (WGS) entry which is preliminary data.</text>
</comment>
<accession>W3VFR4</accession>
<proteinExistence type="predicted"/>
<feature type="region of interest" description="Disordered" evidence="1">
    <location>
        <begin position="72"/>
        <end position="95"/>
    </location>
</feature>
<dbReference type="Proteomes" id="UP000019462">
    <property type="component" value="Unassembled WGS sequence"/>
</dbReference>
<evidence type="ECO:0000313" key="3">
    <source>
        <dbReference type="Proteomes" id="UP000019462"/>
    </source>
</evidence>
<reference evidence="2 3" key="1">
    <citation type="journal article" date="2014" name="Genome Announc.">
        <title>Genome sequence of the basidiomycetous fungus Pseudozyma aphidis DSM70725, an efficient producer of biosurfactant mannosylerythritol lipids.</title>
        <authorList>
            <person name="Lorenz S."/>
            <person name="Guenther M."/>
            <person name="Grumaz C."/>
            <person name="Rupp S."/>
            <person name="Zibek S."/>
            <person name="Sohn K."/>
        </authorList>
    </citation>
    <scope>NUCLEOTIDE SEQUENCE [LARGE SCALE GENOMIC DNA]</scope>
    <source>
        <strain evidence="3">ATCC 32657 / CBS 517.83 / DSM 70725 / JCM 10318 / NBRC 10182 / NRRL Y-7954 / St-0401</strain>
    </source>
</reference>
<evidence type="ECO:0000313" key="2">
    <source>
        <dbReference type="EMBL" id="ETS59581.1"/>
    </source>
</evidence>
<feature type="region of interest" description="Disordered" evidence="1">
    <location>
        <begin position="33"/>
        <end position="55"/>
    </location>
</feature>
<dbReference type="AlphaFoldDB" id="W3VFR4"/>
<feature type="compositionally biased region" description="Low complexity" evidence="1">
    <location>
        <begin position="79"/>
        <end position="91"/>
    </location>
</feature>
<evidence type="ECO:0000256" key="1">
    <source>
        <dbReference type="SAM" id="MobiDB-lite"/>
    </source>
</evidence>
<keyword evidence="3" id="KW-1185">Reference proteome</keyword>
<sequence>MKREASEASAVEASGNRAVQAYPTLSSSPRLFPPSLSNHIVGPPPQRDFGSAHPTWTASDAHACFAAQMHGAWRRSDSTDSPSLPPSHTSPQLAIGPSVLAILPSSPTPSTPSTLVFVLGHPTSTQEPTSLFRLSPPSSQRGI</sequence>
<feature type="region of interest" description="Disordered" evidence="1">
    <location>
        <begin position="122"/>
        <end position="143"/>
    </location>
</feature>
<dbReference type="HOGENOM" id="CLU_1807035_0_0_1"/>